<sequence length="74" mass="8440">NVPESYSNKTPSFWDGFLCPGIGPRVLRWRKQESTEILALFFQNVPESYSNKTPSFWDGFLCPGIGPRVCPYPL</sequence>
<dbReference type="Proteomes" id="UP001054837">
    <property type="component" value="Unassembled WGS sequence"/>
</dbReference>
<protein>
    <recommendedName>
        <fullName evidence="3">Acetylcholinesterase</fullName>
    </recommendedName>
</protein>
<name>A0AAV4WA10_9ARAC</name>
<gene>
    <name evidence="1" type="ORF">CDAR_84751</name>
</gene>
<organism evidence="1 2">
    <name type="scientific">Caerostris darwini</name>
    <dbReference type="NCBI Taxonomy" id="1538125"/>
    <lineage>
        <taxon>Eukaryota</taxon>
        <taxon>Metazoa</taxon>
        <taxon>Ecdysozoa</taxon>
        <taxon>Arthropoda</taxon>
        <taxon>Chelicerata</taxon>
        <taxon>Arachnida</taxon>
        <taxon>Araneae</taxon>
        <taxon>Araneomorphae</taxon>
        <taxon>Entelegynae</taxon>
        <taxon>Araneoidea</taxon>
        <taxon>Araneidae</taxon>
        <taxon>Caerostris</taxon>
    </lineage>
</organism>
<reference evidence="1 2" key="1">
    <citation type="submission" date="2021-06" db="EMBL/GenBank/DDBJ databases">
        <title>Caerostris darwini draft genome.</title>
        <authorList>
            <person name="Kono N."/>
            <person name="Arakawa K."/>
        </authorList>
    </citation>
    <scope>NUCLEOTIDE SEQUENCE [LARGE SCALE GENOMIC DNA]</scope>
</reference>
<evidence type="ECO:0000313" key="2">
    <source>
        <dbReference type="Proteomes" id="UP001054837"/>
    </source>
</evidence>
<evidence type="ECO:0008006" key="3">
    <source>
        <dbReference type="Google" id="ProtNLM"/>
    </source>
</evidence>
<comment type="caution">
    <text evidence="1">The sequence shown here is derived from an EMBL/GenBank/DDBJ whole genome shotgun (WGS) entry which is preliminary data.</text>
</comment>
<dbReference type="EMBL" id="BPLQ01014348">
    <property type="protein sequence ID" value="GIY79193.1"/>
    <property type="molecule type" value="Genomic_DNA"/>
</dbReference>
<accession>A0AAV4WA10</accession>
<evidence type="ECO:0000313" key="1">
    <source>
        <dbReference type="EMBL" id="GIY79193.1"/>
    </source>
</evidence>
<proteinExistence type="predicted"/>
<dbReference type="AlphaFoldDB" id="A0AAV4WA10"/>
<keyword evidence="2" id="KW-1185">Reference proteome</keyword>
<feature type="non-terminal residue" evidence="1">
    <location>
        <position position="1"/>
    </location>
</feature>